<dbReference type="PRINTS" id="PR00105">
    <property type="entry name" value="C5METTRFRASE"/>
</dbReference>
<evidence type="ECO:0000256" key="4">
    <source>
        <dbReference type="ARBA" id="ARBA00022747"/>
    </source>
</evidence>
<sequence length="412" mass="47350">MDKTVIELFAGVGGFRVGLNKIEHIDENGQAIENGNFKFVWANQWEPSTRTQHAFDCYNLRFPEDFNCNNDISKVDKKKIPDHNLLCGGFPCQDYSVAHSLSKEKGIEGKKGVLWWQIRDILVAKKTPFVFLENVDRLTKSPAKQRGRDFGIMLKCLDDLGYAVEWRIINAADYGFPQRRRRTYIFAYKKGTSFYKNVTKNNPEKVFFSEGIFARTFPIVDEELHVKESDLKVFADLVDFSDNYKFGFENTGYMHDGVVYTVKTTPKTINAITLGQIAESNVDEHFYLDDTEKAKFAYLRGSKKIPRKDANGFEYMYSEGAMSPFDELSLPGRTMLTSEGSINRSTHIIKDPATNQLRLLTPVECERLNQFPDNWTNSGMPEKRRYFMMGNALVCGIVKKMGYEIEKIMDNE</sequence>
<dbReference type="GO" id="GO:0009307">
    <property type="term" value="P:DNA restriction-modification system"/>
    <property type="evidence" value="ECO:0007669"/>
    <property type="project" value="UniProtKB-KW"/>
</dbReference>
<keyword evidence="4" id="KW-0680">Restriction system</keyword>
<dbReference type="Gene3D" id="3.90.120.10">
    <property type="entry name" value="DNA Methylase, subunit A, domain 2"/>
    <property type="match status" value="1"/>
</dbReference>
<evidence type="ECO:0000256" key="2">
    <source>
        <dbReference type="ARBA" id="ARBA00022679"/>
    </source>
</evidence>
<evidence type="ECO:0000313" key="9">
    <source>
        <dbReference type="EMBL" id="QOS39629.1"/>
    </source>
</evidence>
<gene>
    <name evidence="9" type="primary">dcm</name>
    <name evidence="9" type="ORF">DYE49_03805</name>
</gene>
<dbReference type="NCBIfam" id="TIGR00675">
    <property type="entry name" value="dcm"/>
    <property type="match status" value="1"/>
</dbReference>
<protein>
    <recommendedName>
        <fullName evidence="8">Cytosine-specific methyltransferase</fullName>
        <ecNumber evidence="8">2.1.1.37</ecNumber>
    </recommendedName>
</protein>
<dbReference type="PANTHER" id="PTHR46098">
    <property type="entry name" value="TRNA (CYTOSINE(38)-C(5))-METHYLTRANSFERASE"/>
    <property type="match status" value="1"/>
</dbReference>
<dbReference type="Gene3D" id="3.40.50.150">
    <property type="entry name" value="Vaccinia Virus protein VP39"/>
    <property type="match status" value="1"/>
</dbReference>
<keyword evidence="3 6" id="KW-0949">S-adenosyl-L-methionine</keyword>
<evidence type="ECO:0000256" key="6">
    <source>
        <dbReference type="PROSITE-ProRule" id="PRU01016"/>
    </source>
</evidence>
<dbReference type="GO" id="GO:0032259">
    <property type="term" value="P:methylation"/>
    <property type="evidence" value="ECO:0007669"/>
    <property type="project" value="UniProtKB-KW"/>
</dbReference>
<reference evidence="9 10" key="1">
    <citation type="submission" date="2018-08" db="EMBL/GenBank/DDBJ databases">
        <title>The first complete genome of Treponema rectale (CHPAT), a commensal spirochete of the bovine rectum.</title>
        <authorList>
            <person name="Staton G.J."/>
            <person name="Clegg S.R."/>
            <person name="Carter S.D."/>
            <person name="Radford A.D."/>
            <person name="Darby A."/>
            <person name="Hall N."/>
            <person name="Birtles R.J."/>
            <person name="Evans N.J."/>
        </authorList>
    </citation>
    <scope>NUCLEOTIDE SEQUENCE [LARGE SCALE GENOMIC DNA]</scope>
    <source>
        <strain evidence="9 10">CHPA</strain>
    </source>
</reference>
<dbReference type="Pfam" id="PF00145">
    <property type="entry name" value="DNA_methylase"/>
    <property type="match status" value="1"/>
</dbReference>
<evidence type="ECO:0000256" key="7">
    <source>
        <dbReference type="RuleBase" id="RU000416"/>
    </source>
</evidence>
<keyword evidence="1 6" id="KW-0489">Methyltransferase</keyword>
<evidence type="ECO:0000256" key="8">
    <source>
        <dbReference type="RuleBase" id="RU000417"/>
    </source>
</evidence>
<proteinExistence type="inferred from homology"/>
<dbReference type="AlphaFoldDB" id="A0A7M1XJ15"/>
<evidence type="ECO:0000256" key="1">
    <source>
        <dbReference type="ARBA" id="ARBA00022603"/>
    </source>
</evidence>
<dbReference type="InterPro" id="IPR050750">
    <property type="entry name" value="C5-MTase"/>
</dbReference>
<dbReference type="InterPro" id="IPR018117">
    <property type="entry name" value="C5_DNA_meth_AS"/>
</dbReference>
<evidence type="ECO:0000256" key="5">
    <source>
        <dbReference type="ARBA" id="ARBA00047422"/>
    </source>
</evidence>
<accession>A0A7M1XJ15</accession>
<feature type="active site" evidence="6">
    <location>
        <position position="92"/>
    </location>
</feature>
<dbReference type="EC" id="2.1.1.37" evidence="8"/>
<comment type="catalytic activity">
    <reaction evidence="5 8">
        <text>a 2'-deoxycytidine in DNA + S-adenosyl-L-methionine = a 5-methyl-2'-deoxycytidine in DNA + S-adenosyl-L-homocysteine + H(+)</text>
        <dbReference type="Rhea" id="RHEA:13681"/>
        <dbReference type="Rhea" id="RHEA-COMP:11369"/>
        <dbReference type="Rhea" id="RHEA-COMP:11370"/>
        <dbReference type="ChEBI" id="CHEBI:15378"/>
        <dbReference type="ChEBI" id="CHEBI:57856"/>
        <dbReference type="ChEBI" id="CHEBI:59789"/>
        <dbReference type="ChEBI" id="CHEBI:85452"/>
        <dbReference type="ChEBI" id="CHEBI:85454"/>
        <dbReference type="EC" id="2.1.1.37"/>
    </reaction>
</comment>
<organism evidence="9 10">
    <name type="scientific">Treponema rectale</name>
    <dbReference type="NCBI Taxonomy" id="744512"/>
    <lineage>
        <taxon>Bacteria</taxon>
        <taxon>Pseudomonadati</taxon>
        <taxon>Spirochaetota</taxon>
        <taxon>Spirochaetia</taxon>
        <taxon>Spirochaetales</taxon>
        <taxon>Treponemataceae</taxon>
        <taxon>Treponema</taxon>
    </lineage>
</organism>
<dbReference type="InterPro" id="IPR001525">
    <property type="entry name" value="C5_MeTfrase"/>
</dbReference>
<dbReference type="SUPFAM" id="SSF53335">
    <property type="entry name" value="S-adenosyl-L-methionine-dependent methyltransferases"/>
    <property type="match status" value="1"/>
</dbReference>
<dbReference type="PROSITE" id="PS51679">
    <property type="entry name" value="SAM_MT_C5"/>
    <property type="match status" value="1"/>
</dbReference>
<dbReference type="Proteomes" id="UP000593591">
    <property type="component" value="Chromosome"/>
</dbReference>
<evidence type="ECO:0000313" key="10">
    <source>
        <dbReference type="Proteomes" id="UP000593591"/>
    </source>
</evidence>
<keyword evidence="2 6" id="KW-0808">Transferase</keyword>
<dbReference type="PROSITE" id="PS00094">
    <property type="entry name" value="C5_MTASE_1"/>
    <property type="match status" value="1"/>
</dbReference>
<dbReference type="InterPro" id="IPR029063">
    <property type="entry name" value="SAM-dependent_MTases_sf"/>
</dbReference>
<comment type="similarity">
    <text evidence="6 7">Belongs to the class I-like SAM-binding methyltransferase superfamily. C5-methyltransferase family.</text>
</comment>
<dbReference type="PANTHER" id="PTHR46098:SF1">
    <property type="entry name" value="TRNA (CYTOSINE(38)-C(5))-METHYLTRANSFERASE"/>
    <property type="match status" value="1"/>
</dbReference>
<dbReference type="KEGG" id="trc:DYE49_03805"/>
<name>A0A7M1XJ15_9SPIR</name>
<dbReference type="REBASE" id="495891">
    <property type="entry name" value="M.TreCHPAORF3805P"/>
</dbReference>
<dbReference type="EMBL" id="CP031517">
    <property type="protein sequence ID" value="QOS39629.1"/>
    <property type="molecule type" value="Genomic_DNA"/>
</dbReference>
<dbReference type="GO" id="GO:0003886">
    <property type="term" value="F:DNA (cytosine-5-)-methyltransferase activity"/>
    <property type="evidence" value="ECO:0007669"/>
    <property type="project" value="UniProtKB-EC"/>
</dbReference>
<evidence type="ECO:0000256" key="3">
    <source>
        <dbReference type="ARBA" id="ARBA00022691"/>
    </source>
</evidence>